<protein>
    <recommendedName>
        <fullName evidence="7">UDP-3-O-acylglucosamine N-acyltransferase</fullName>
        <ecNumber evidence="7">2.3.1.191</ecNumber>
    </recommendedName>
</protein>
<accession>A0ABW8ZB35</accession>
<name>A0ABW8ZB35_9BURK</name>
<comment type="subunit">
    <text evidence="7">Homotrimer.</text>
</comment>
<feature type="active site" description="Proton acceptor" evidence="7">
    <location>
        <position position="243"/>
    </location>
</feature>
<dbReference type="InterPro" id="IPR020573">
    <property type="entry name" value="UDP_GlcNAc_AcTrfase_non-rep"/>
</dbReference>
<dbReference type="InterPro" id="IPR007691">
    <property type="entry name" value="LpxD"/>
</dbReference>
<dbReference type="Gene3D" id="3.40.1390.10">
    <property type="entry name" value="MurE/MurF, N-terminal domain"/>
    <property type="match status" value="1"/>
</dbReference>
<dbReference type="EMBL" id="JAQQFR010000012">
    <property type="protein sequence ID" value="MFL9880369.1"/>
    <property type="molecule type" value="Genomic_DNA"/>
</dbReference>
<dbReference type="NCBIfam" id="NF002060">
    <property type="entry name" value="PRK00892.1"/>
    <property type="match status" value="1"/>
</dbReference>
<keyword evidence="2 7" id="KW-0441">Lipid A biosynthesis</keyword>
<comment type="function">
    <text evidence="7">Catalyzes the N-acylation of UDP-3-O-acylglucosamine using 3-hydroxyacyl-ACP as the acyl donor. Is involved in the biosynthesis of lipid A, a phosphorylated glycolipid that anchors the lipopolysaccharide to the outer membrane of the cell.</text>
</comment>
<dbReference type="Pfam" id="PF00132">
    <property type="entry name" value="Hexapep"/>
    <property type="match status" value="1"/>
</dbReference>
<evidence type="ECO:0000256" key="3">
    <source>
        <dbReference type="ARBA" id="ARBA00022679"/>
    </source>
</evidence>
<dbReference type="Gene3D" id="2.160.10.10">
    <property type="entry name" value="Hexapeptide repeat proteins"/>
    <property type="match status" value="1"/>
</dbReference>
<dbReference type="CDD" id="cd03352">
    <property type="entry name" value="LbH_LpxD"/>
    <property type="match status" value="1"/>
</dbReference>
<reference evidence="9 10" key="1">
    <citation type="journal article" date="2024" name="Chem. Sci.">
        <title>Discovery of megapolipeptins by genome mining of a Burkholderiales bacteria collection.</title>
        <authorList>
            <person name="Paulo B.S."/>
            <person name="Recchia M.J.J."/>
            <person name="Lee S."/>
            <person name="Fergusson C.H."/>
            <person name="Romanowski S.B."/>
            <person name="Hernandez A."/>
            <person name="Krull N."/>
            <person name="Liu D.Y."/>
            <person name="Cavanagh H."/>
            <person name="Bos A."/>
            <person name="Gray C.A."/>
            <person name="Murphy B.T."/>
            <person name="Linington R.G."/>
            <person name="Eustaquio A.S."/>
        </authorList>
    </citation>
    <scope>NUCLEOTIDE SEQUENCE [LARGE SCALE GENOMIC DNA]</scope>
    <source>
        <strain evidence="9 10">RL21-008-BIB-B</strain>
    </source>
</reference>
<proteinExistence type="inferred from homology"/>
<dbReference type="HAMAP" id="MF_00523">
    <property type="entry name" value="LpxD"/>
    <property type="match status" value="1"/>
</dbReference>
<comment type="catalytic activity">
    <reaction evidence="7">
        <text>a UDP-3-O-[(3R)-3-hydroxyacyl]-alpha-D-glucosamine + a (3R)-hydroxyacyl-[ACP] = a UDP-2-N,3-O-bis[(3R)-3-hydroxyacyl]-alpha-D-glucosamine + holo-[ACP] + H(+)</text>
        <dbReference type="Rhea" id="RHEA:53836"/>
        <dbReference type="Rhea" id="RHEA-COMP:9685"/>
        <dbReference type="Rhea" id="RHEA-COMP:9945"/>
        <dbReference type="ChEBI" id="CHEBI:15378"/>
        <dbReference type="ChEBI" id="CHEBI:64479"/>
        <dbReference type="ChEBI" id="CHEBI:78827"/>
        <dbReference type="ChEBI" id="CHEBI:137740"/>
        <dbReference type="ChEBI" id="CHEBI:137748"/>
        <dbReference type="EC" id="2.3.1.191"/>
    </reaction>
</comment>
<evidence type="ECO:0000259" key="8">
    <source>
        <dbReference type="Pfam" id="PF04613"/>
    </source>
</evidence>
<keyword evidence="1 7" id="KW-0444">Lipid biosynthesis</keyword>
<evidence type="ECO:0000256" key="5">
    <source>
        <dbReference type="ARBA" id="ARBA00023098"/>
    </source>
</evidence>
<evidence type="ECO:0000256" key="6">
    <source>
        <dbReference type="ARBA" id="ARBA00023315"/>
    </source>
</evidence>
<dbReference type="SUPFAM" id="SSF51161">
    <property type="entry name" value="Trimeric LpxA-like enzymes"/>
    <property type="match status" value="1"/>
</dbReference>
<dbReference type="RefSeq" id="WP_408169404.1">
    <property type="nucleotide sequence ID" value="NZ_JAQQFR010000012.1"/>
</dbReference>
<organism evidence="9 10">
    <name type="scientific">Herbaspirillum rhizosphaerae</name>
    <dbReference type="NCBI Taxonomy" id="346179"/>
    <lineage>
        <taxon>Bacteria</taxon>
        <taxon>Pseudomonadati</taxon>
        <taxon>Pseudomonadota</taxon>
        <taxon>Betaproteobacteria</taxon>
        <taxon>Burkholderiales</taxon>
        <taxon>Oxalobacteraceae</taxon>
        <taxon>Herbaspirillum</taxon>
    </lineage>
</organism>
<keyword evidence="4 7" id="KW-0677">Repeat</keyword>
<comment type="caution">
    <text evidence="9">The sequence shown here is derived from an EMBL/GenBank/DDBJ whole genome shotgun (WGS) entry which is preliminary data.</text>
</comment>
<dbReference type="Proteomes" id="UP001629214">
    <property type="component" value="Unassembled WGS sequence"/>
</dbReference>
<dbReference type="Pfam" id="PF04613">
    <property type="entry name" value="LpxD"/>
    <property type="match status" value="1"/>
</dbReference>
<dbReference type="InterPro" id="IPR001451">
    <property type="entry name" value="Hexapep"/>
</dbReference>
<keyword evidence="5 7" id="KW-0443">Lipid metabolism</keyword>
<keyword evidence="3 7" id="KW-0808">Transferase</keyword>
<evidence type="ECO:0000256" key="1">
    <source>
        <dbReference type="ARBA" id="ARBA00022516"/>
    </source>
</evidence>
<feature type="domain" description="UDP-3-O-[3-hydroxymyristoyl] glucosamine N-acyltransferase non-repeat region" evidence="8">
    <location>
        <begin position="22"/>
        <end position="91"/>
    </location>
</feature>
<dbReference type="PANTHER" id="PTHR43378">
    <property type="entry name" value="UDP-3-O-ACYLGLUCOSAMINE N-ACYLTRANSFERASE"/>
    <property type="match status" value="1"/>
</dbReference>
<dbReference type="PANTHER" id="PTHR43378:SF2">
    <property type="entry name" value="UDP-3-O-ACYLGLUCOSAMINE N-ACYLTRANSFERASE 1, MITOCHONDRIAL-RELATED"/>
    <property type="match status" value="1"/>
</dbReference>
<evidence type="ECO:0000256" key="7">
    <source>
        <dbReference type="HAMAP-Rule" id="MF_00523"/>
    </source>
</evidence>
<comment type="similarity">
    <text evidence="7">Belongs to the transferase hexapeptide repeat family. LpxD subfamily.</text>
</comment>
<keyword evidence="10" id="KW-1185">Reference proteome</keyword>
<evidence type="ECO:0000256" key="4">
    <source>
        <dbReference type="ARBA" id="ARBA00022737"/>
    </source>
</evidence>
<evidence type="ECO:0000256" key="2">
    <source>
        <dbReference type="ARBA" id="ARBA00022556"/>
    </source>
</evidence>
<evidence type="ECO:0000313" key="10">
    <source>
        <dbReference type="Proteomes" id="UP001629214"/>
    </source>
</evidence>
<keyword evidence="6 7" id="KW-0012">Acyltransferase</keyword>
<sequence>MGIRLEQLVERLGGQLKGDAQIDVSGIAPLDVATSSHITFLSNPKFRSQAEQTQAAALILSEVDDAAVAGYLGARIVTKNPYAYFAHAAQLFAAQAAVPVTAGIHRSACVDETAQVAASATIGPHVVIEAGAVIGERAVIDAGSYVGRNARVGADTHFYARVTFHSGCEIGERGIVHSGVVIGTDGFGFANEGGNWVKIPQVGRVVIGNDVEIGANTTIDRGALSDTVVEDGVKLDNQIQIAHNCHIGAHTAIAACVGIAGSAKIGKYCSIGGAAMIHGHITIADKVHVSAGTLALRSILEPGQYTGFYPIAKHGEWEKSAALVRNLGTMREKIRALEKTIKSLTEPLNGRNTEQNTEQKND</sequence>
<dbReference type="EC" id="2.3.1.191" evidence="7"/>
<dbReference type="InterPro" id="IPR011004">
    <property type="entry name" value="Trimer_LpxA-like_sf"/>
</dbReference>
<comment type="pathway">
    <text evidence="7">Bacterial outer membrane biogenesis; LPS lipid A biosynthesis.</text>
</comment>
<dbReference type="NCBIfam" id="TIGR01853">
    <property type="entry name" value="lipid_A_lpxD"/>
    <property type="match status" value="1"/>
</dbReference>
<evidence type="ECO:0000313" key="9">
    <source>
        <dbReference type="EMBL" id="MFL9880369.1"/>
    </source>
</evidence>
<gene>
    <name evidence="7 9" type="primary">lpxD</name>
    <name evidence="9" type="ORF">PQR63_18365</name>
</gene>
<dbReference type="GO" id="GO:0103118">
    <property type="term" value="F:UDP-3-O-[(3R)-3-hydroxyacyl]-glucosamine N-acyltransferase activity"/>
    <property type="evidence" value="ECO:0007669"/>
    <property type="project" value="UniProtKB-EC"/>
</dbReference>